<dbReference type="PIRSF" id="PIRSF005303">
    <property type="entry name" value="Thiam_monoph_kin"/>
    <property type="match status" value="1"/>
</dbReference>
<feature type="binding site" evidence="2">
    <location>
        <position position="73"/>
    </location>
    <ligand>
        <name>Mg(2+)</name>
        <dbReference type="ChEBI" id="CHEBI:18420"/>
        <label>4</label>
    </ligand>
</feature>
<dbReference type="SUPFAM" id="SSF55326">
    <property type="entry name" value="PurM N-terminal domain-like"/>
    <property type="match status" value="1"/>
</dbReference>
<dbReference type="EMBL" id="CP059735">
    <property type="protein sequence ID" value="WDE00545.1"/>
    <property type="molecule type" value="Genomic_DNA"/>
</dbReference>
<keyword evidence="2" id="KW-0479">Metal-binding</keyword>
<comment type="pathway">
    <text evidence="2">Cofactor biosynthesis; thiamine diphosphate biosynthesis; thiamine diphosphate from thiamine phosphate: step 1/1.</text>
</comment>
<dbReference type="PANTHER" id="PTHR30270">
    <property type="entry name" value="THIAMINE-MONOPHOSPHATE KINASE"/>
    <property type="match status" value="1"/>
</dbReference>
<dbReference type="InterPro" id="IPR006283">
    <property type="entry name" value="ThiL-like"/>
</dbReference>
<comment type="catalytic activity">
    <reaction evidence="2">
        <text>thiamine phosphate + ATP = thiamine diphosphate + ADP</text>
        <dbReference type="Rhea" id="RHEA:15913"/>
        <dbReference type="ChEBI" id="CHEBI:30616"/>
        <dbReference type="ChEBI" id="CHEBI:37575"/>
        <dbReference type="ChEBI" id="CHEBI:58937"/>
        <dbReference type="ChEBI" id="CHEBI:456216"/>
        <dbReference type="EC" id="2.7.4.16"/>
    </reaction>
</comment>
<organism evidence="6 7">
    <name type="scientific">Thalassomonas actiniarum</name>
    <dbReference type="NCBI Taxonomy" id="485447"/>
    <lineage>
        <taxon>Bacteria</taxon>
        <taxon>Pseudomonadati</taxon>
        <taxon>Pseudomonadota</taxon>
        <taxon>Gammaproteobacteria</taxon>
        <taxon>Alteromonadales</taxon>
        <taxon>Colwelliaceae</taxon>
        <taxon>Thalassomonas</taxon>
    </lineage>
</organism>
<feature type="binding site" evidence="2">
    <location>
        <position position="45"/>
    </location>
    <ligand>
        <name>Mg(2+)</name>
        <dbReference type="ChEBI" id="CHEBI:18420"/>
        <label>2</label>
    </ligand>
</feature>
<keyword evidence="2 6" id="KW-0418">Kinase</keyword>
<comment type="function">
    <text evidence="2">Catalyzes the ATP-dependent phosphorylation of thiamine-monophosphate (TMP) to form thiamine-pyrophosphate (TPP), the active form of vitamin B1.</text>
</comment>
<feature type="binding site" evidence="2">
    <location>
        <position position="211"/>
    </location>
    <ligand>
        <name>ATP</name>
        <dbReference type="ChEBI" id="CHEBI:30616"/>
    </ligand>
</feature>
<comment type="caution">
    <text evidence="2">Lacks conserved residue(s) required for the propagation of feature annotation.</text>
</comment>
<keyword evidence="2 6" id="KW-0808">Transferase</keyword>
<keyword evidence="1 2" id="KW-0784">Thiamine biosynthesis</keyword>
<proteinExistence type="inferred from homology"/>
<feature type="binding site" evidence="2">
    <location>
        <position position="315"/>
    </location>
    <ligand>
        <name>substrate</name>
    </ligand>
</feature>
<feature type="domain" description="PurM-like N-terminal" evidence="4">
    <location>
        <begin position="26"/>
        <end position="135"/>
    </location>
</feature>
<feature type="binding site" evidence="2">
    <location>
        <position position="28"/>
    </location>
    <ligand>
        <name>Mg(2+)</name>
        <dbReference type="ChEBI" id="CHEBI:18420"/>
        <label>4</label>
    </ligand>
</feature>
<feature type="binding site" evidence="2">
    <location>
        <begin position="119"/>
        <end position="120"/>
    </location>
    <ligand>
        <name>ATP</name>
        <dbReference type="ChEBI" id="CHEBI:30616"/>
    </ligand>
</feature>
<dbReference type="HAMAP" id="MF_02128">
    <property type="entry name" value="TMP_kinase"/>
    <property type="match status" value="1"/>
</dbReference>
<comment type="similarity">
    <text evidence="2">Belongs to the thiamine-monophosphate kinase family.</text>
</comment>
<feature type="binding site" evidence="2">
    <location>
        <position position="45"/>
    </location>
    <ligand>
        <name>Mg(2+)</name>
        <dbReference type="ChEBI" id="CHEBI:18420"/>
        <label>1</label>
    </ligand>
</feature>
<dbReference type="SUPFAM" id="SSF56042">
    <property type="entry name" value="PurM C-terminal domain-like"/>
    <property type="match status" value="1"/>
</dbReference>
<accession>A0AAE9YUG7</accession>
<dbReference type="InterPro" id="IPR036676">
    <property type="entry name" value="PurM-like_C_sf"/>
</dbReference>
<evidence type="ECO:0000313" key="6">
    <source>
        <dbReference type="EMBL" id="WDE00545.1"/>
    </source>
</evidence>
<dbReference type="InterPro" id="IPR016188">
    <property type="entry name" value="PurM-like_N"/>
</dbReference>
<evidence type="ECO:0000313" key="7">
    <source>
        <dbReference type="Proteomes" id="UP000032568"/>
    </source>
</evidence>
<dbReference type="RefSeq" id="WP_044830716.1">
    <property type="nucleotide sequence ID" value="NZ_CP059735.1"/>
</dbReference>
<dbReference type="GO" id="GO:0005524">
    <property type="term" value="F:ATP binding"/>
    <property type="evidence" value="ECO:0007669"/>
    <property type="project" value="UniProtKB-UniRule"/>
</dbReference>
<evidence type="ECO:0000256" key="1">
    <source>
        <dbReference type="ARBA" id="ARBA00022977"/>
    </source>
</evidence>
<dbReference type="Pfam" id="PF02769">
    <property type="entry name" value="AIRS_C"/>
    <property type="match status" value="1"/>
</dbReference>
<keyword evidence="2" id="KW-0067">ATP-binding</keyword>
<dbReference type="Proteomes" id="UP000032568">
    <property type="component" value="Chromosome"/>
</dbReference>
<feature type="binding site" evidence="2">
    <location>
        <position position="144"/>
    </location>
    <ligand>
        <name>ATP</name>
        <dbReference type="ChEBI" id="CHEBI:30616"/>
    </ligand>
</feature>
<name>A0AAE9YUG7_9GAMM</name>
<feature type="binding site" evidence="2">
    <location>
        <position position="43"/>
    </location>
    <ligand>
        <name>Mg(2+)</name>
        <dbReference type="ChEBI" id="CHEBI:18420"/>
        <label>4</label>
    </ligand>
</feature>
<dbReference type="EC" id="2.7.4.16" evidence="2"/>
<sequence length="335" mass="36176">MKEFELIKHFFAEQIVKRKDVLLGIGDDCALIQPGERQHIAVTTDTLVAGVHFPLETEPRAIGHKAIAVNLSDLAAMGAEPAWVSLALTLPEADETWLKEFCAGVFELCEYYNVQLIGGDTTQGPLSITVTAQGITPADKYLLRSGAKAGDWLYVTGELGDAALALKHLQGKVKVEEVFTEQVMTKLNYPKPRVLAGQALKEYASSAIDLSDGLISDLQHICQASKVGANLVLDALPLSKVMTDTLDQQQAIELALSGGDDYELLFTVAEDNKVGMETSLAHAGINITCIGQINGSEKITTTLDNKPVSIGSRGFEHFSDKESDKGAEHQSDPQR</sequence>
<feature type="binding site" evidence="2">
    <location>
        <position position="209"/>
    </location>
    <ligand>
        <name>Mg(2+)</name>
        <dbReference type="ChEBI" id="CHEBI:18420"/>
        <label>3</label>
    </ligand>
</feature>
<evidence type="ECO:0000259" key="5">
    <source>
        <dbReference type="Pfam" id="PF02769"/>
    </source>
</evidence>
<dbReference type="PANTHER" id="PTHR30270:SF0">
    <property type="entry name" value="THIAMINE-MONOPHOSPHATE KINASE"/>
    <property type="match status" value="1"/>
</dbReference>
<gene>
    <name evidence="2 6" type="primary">thiL</name>
    <name evidence="6" type="ORF">SG35_007885</name>
</gene>
<feature type="binding site" evidence="2">
    <location>
        <position position="212"/>
    </location>
    <ligand>
        <name>Mg(2+)</name>
        <dbReference type="ChEBI" id="CHEBI:18420"/>
        <label>5</label>
    </ligand>
</feature>
<feature type="binding site" evidence="2">
    <location>
        <position position="73"/>
    </location>
    <ligand>
        <name>Mg(2+)</name>
        <dbReference type="ChEBI" id="CHEBI:18420"/>
        <label>3</label>
    </ligand>
</feature>
<evidence type="ECO:0000256" key="2">
    <source>
        <dbReference type="HAMAP-Rule" id="MF_02128"/>
    </source>
</evidence>
<dbReference type="GO" id="GO:0009030">
    <property type="term" value="F:thiamine-phosphate kinase activity"/>
    <property type="evidence" value="ECO:0007669"/>
    <property type="project" value="UniProtKB-UniRule"/>
</dbReference>
<evidence type="ECO:0000259" key="4">
    <source>
        <dbReference type="Pfam" id="PF00586"/>
    </source>
</evidence>
<feature type="binding site" evidence="2">
    <location>
        <position position="120"/>
    </location>
    <ligand>
        <name>Mg(2+)</name>
        <dbReference type="ChEBI" id="CHEBI:18420"/>
        <label>1</label>
    </ligand>
</feature>
<reference evidence="6 7" key="2">
    <citation type="journal article" date="2022" name="Mar. Drugs">
        <title>Bioassay-Guided Fractionation Leads to the Detection of Cholic Acid Generated by the Rare Thalassomonas sp.</title>
        <authorList>
            <person name="Pheiffer F."/>
            <person name="Schneider Y.K."/>
            <person name="Hansen E.H."/>
            <person name="Andersen J.H."/>
            <person name="Isaksson J."/>
            <person name="Busche T."/>
            <person name="R C."/>
            <person name="Kalinowski J."/>
            <person name="Zyl L.V."/>
            <person name="Trindade M."/>
        </authorList>
    </citation>
    <scope>NUCLEOTIDE SEQUENCE [LARGE SCALE GENOMIC DNA]</scope>
    <source>
        <strain evidence="6 7">A5K-106</strain>
    </source>
</reference>
<feature type="domain" description="PurM-like C-terminal" evidence="5">
    <location>
        <begin position="148"/>
        <end position="302"/>
    </location>
</feature>
<keyword evidence="2" id="KW-0460">Magnesium</keyword>
<feature type="binding site" evidence="2">
    <location>
        <position position="44"/>
    </location>
    <ligand>
        <name>Mg(2+)</name>
        <dbReference type="ChEBI" id="CHEBI:18420"/>
        <label>1</label>
    </ligand>
</feature>
<feature type="binding site" evidence="2">
    <location>
        <position position="73"/>
    </location>
    <ligand>
        <name>Mg(2+)</name>
        <dbReference type="ChEBI" id="CHEBI:18420"/>
        <label>2</label>
    </ligand>
</feature>
<protein>
    <recommendedName>
        <fullName evidence="2">Thiamine-monophosphate kinase</fullName>
        <shortName evidence="2">TMP kinase</shortName>
        <shortName evidence="2">Thiamine-phosphate kinase</shortName>
        <ecNumber evidence="2">2.7.4.16</ecNumber>
    </recommendedName>
</protein>
<feature type="binding site" evidence="2">
    <location>
        <position position="260"/>
    </location>
    <ligand>
        <name>substrate</name>
    </ligand>
</feature>
<feature type="binding site" evidence="2">
    <location>
        <position position="52"/>
    </location>
    <ligand>
        <name>substrate</name>
    </ligand>
</feature>
<evidence type="ECO:0000256" key="3">
    <source>
        <dbReference type="SAM" id="MobiDB-lite"/>
    </source>
</evidence>
<dbReference type="CDD" id="cd02194">
    <property type="entry name" value="ThiL"/>
    <property type="match status" value="1"/>
</dbReference>
<dbReference type="AlphaFoldDB" id="A0AAE9YUG7"/>
<keyword evidence="7" id="KW-1185">Reference proteome</keyword>
<reference evidence="6 7" key="1">
    <citation type="journal article" date="2015" name="Genome Announc.">
        <title>Draft Genome Sequences of Marine Isolates of Thalassomonas viridans and Thalassomonas actiniarum.</title>
        <authorList>
            <person name="Olonade I."/>
            <person name="van Zyl L.J."/>
            <person name="Trindade M."/>
        </authorList>
    </citation>
    <scope>NUCLEOTIDE SEQUENCE [LARGE SCALE GENOMIC DNA]</scope>
    <source>
        <strain evidence="6 7">A5K-106</strain>
    </source>
</reference>
<dbReference type="GO" id="GO:0009228">
    <property type="term" value="P:thiamine biosynthetic process"/>
    <property type="evidence" value="ECO:0007669"/>
    <property type="project" value="UniProtKB-KW"/>
</dbReference>
<comment type="miscellaneous">
    <text evidence="2">Reaction mechanism of ThiL seems to utilize a direct, inline transfer of the gamma-phosphate of ATP to TMP rather than a phosphorylated enzyme intermediate.</text>
</comment>
<dbReference type="InterPro" id="IPR010918">
    <property type="entry name" value="PurM-like_C_dom"/>
</dbReference>
<dbReference type="Pfam" id="PF00586">
    <property type="entry name" value="AIRS"/>
    <property type="match status" value="1"/>
</dbReference>
<feature type="compositionally biased region" description="Basic and acidic residues" evidence="3">
    <location>
        <begin position="314"/>
        <end position="335"/>
    </location>
</feature>
<dbReference type="KEGG" id="tact:SG35_007885"/>
<keyword evidence="2" id="KW-0547">Nucleotide-binding</keyword>
<feature type="binding site" evidence="2">
    <location>
        <position position="28"/>
    </location>
    <ligand>
        <name>Mg(2+)</name>
        <dbReference type="ChEBI" id="CHEBI:18420"/>
        <label>3</label>
    </ligand>
</feature>
<feature type="region of interest" description="Disordered" evidence="3">
    <location>
        <begin position="311"/>
        <end position="335"/>
    </location>
</feature>
<dbReference type="InterPro" id="IPR036921">
    <property type="entry name" value="PurM-like_N_sf"/>
</dbReference>
<dbReference type="GO" id="GO:0009229">
    <property type="term" value="P:thiamine diphosphate biosynthetic process"/>
    <property type="evidence" value="ECO:0007669"/>
    <property type="project" value="UniProtKB-UniRule"/>
</dbReference>
<dbReference type="Gene3D" id="3.30.1330.10">
    <property type="entry name" value="PurM-like, N-terminal domain"/>
    <property type="match status" value="1"/>
</dbReference>
<dbReference type="GO" id="GO:0000287">
    <property type="term" value="F:magnesium ion binding"/>
    <property type="evidence" value="ECO:0007669"/>
    <property type="project" value="UniProtKB-UniRule"/>
</dbReference>
<dbReference type="Gene3D" id="3.90.650.10">
    <property type="entry name" value="PurM-like C-terminal domain"/>
    <property type="match status" value="1"/>
</dbReference>
<dbReference type="NCBIfam" id="TIGR01379">
    <property type="entry name" value="thiL"/>
    <property type="match status" value="1"/>
</dbReference>